<evidence type="ECO:0000256" key="5">
    <source>
        <dbReference type="ARBA" id="ARBA00015448"/>
    </source>
</evidence>
<dbReference type="AlphaFoldDB" id="A0A815CJH9"/>
<dbReference type="SMART" id="SM01296">
    <property type="entry name" value="N2227"/>
    <property type="match status" value="1"/>
</dbReference>
<evidence type="ECO:0000256" key="9">
    <source>
        <dbReference type="ARBA" id="ARBA00022691"/>
    </source>
</evidence>
<dbReference type="SUPFAM" id="SSF53335">
    <property type="entry name" value="S-adenosyl-L-methionine-dependent methyltransferases"/>
    <property type="match status" value="1"/>
</dbReference>
<sequence>MAKSTHNHEETSTVSNDSDTRTITNEDEEEKHFRKVISAFLYYKTLARNRVRRAFYSYNRLSDSHKNLVSNYETHLAQLLKCIDRNDFVIRQILNGCEHLFNNYSIFSNSAETNQMSTEQDSLSPPSGVTSMDMDKVKTTIKQFVRDWTQDGEQERFVCYKPIIDEVKRRFPPTTNEDGPSNHYSPIQILVPGAGLGRLSWEFARLGYACQGNEVSLYMLIASHFVLNKCSQINAHTIYPWILNFCNNITNDDQSRAVQFPDVDTSSLPMDSRFSMSAGDFLQIYNDPNDWDCVTTCFFIDTAHNVIEYVERLWKILKPGGAWINFGPLLYHFEDIPNEMSFEISYADLRTVILSYGFQIETEKLPIRAGYIKNERSMLHYEYDCVFFVAVKPE</sequence>
<evidence type="ECO:0000256" key="6">
    <source>
        <dbReference type="ARBA" id="ARBA00022490"/>
    </source>
</evidence>
<evidence type="ECO:0000256" key="1">
    <source>
        <dbReference type="ARBA" id="ARBA00004123"/>
    </source>
</evidence>
<dbReference type="GO" id="GO:0030735">
    <property type="term" value="F:carnosine N-methyltransferase activity"/>
    <property type="evidence" value="ECO:0007669"/>
    <property type="project" value="UniProtKB-EC"/>
</dbReference>
<evidence type="ECO:0000256" key="2">
    <source>
        <dbReference type="ARBA" id="ARBA00004514"/>
    </source>
</evidence>
<dbReference type="GO" id="GO:0005634">
    <property type="term" value="C:nucleus"/>
    <property type="evidence" value="ECO:0007669"/>
    <property type="project" value="UniProtKB-SubCell"/>
</dbReference>
<comment type="function">
    <text evidence="11">N-methyltransferase that catalyzes the formation of anserine (beta-alanyl-N(Pi)-methyl-L-histidine) from carnosine. Anserine, a methylated derivative of carnosine (beta-alanyl-L-histidine), is an abundant constituent of vertebrate skeletal muscles. Also methylates other L-histidine-containing di- and tripeptides such as Gly-Gly-His, Gly-His and homocarnosine (GABA-His).</text>
</comment>
<evidence type="ECO:0000256" key="4">
    <source>
        <dbReference type="ARBA" id="ARBA00012003"/>
    </source>
</evidence>
<evidence type="ECO:0000313" key="13">
    <source>
        <dbReference type="EMBL" id="CAF1285999.1"/>
    </source>
</evidence>
<dbReference type="InterPro" id="IPR012901">
    <property type="entry name" value="CARME"/>
</dbReference>
<comment type="subcellular location">
    <subcellularLocation>
        <location evidence="2">Cytoplasm</location>
        <location evidence="2">Cytosol</location>
    </subcellularLocation>
    <subcellularLocation>
        <location evidence="1">Nucleus</location>
    </subcellularLocation>
</comment>
<dbReference type="GO" id="GO:0035498">
    <property type="term" value="P:carnosine metabolic process"/>
    <property type="evidence" value="ECO:0007669"/>
    <property type="project" value="TreeGrafter"/>
</dbReference>
<keyword evidence="8" id="KW-0808">Transferase</keyword>
<reference evidence="13" key="1">
    <citation type="submission" date="2021-02" db="EMBL/GenBank/DDBJ databases">
        <authorList>
            <person name="Nowell W R."/>
        </authorList>
    </citation>
    <scope>NUCLEOTIDE SEQUENCE</scope>
</reference>
<dbReference type="EC" id="2.1.1.22" evidence="4"/>
<organism evidence="13 14">
    <name type="scientific">Adineta steineri</name>
    <dbReference type="NCBI Taxonomy" id="433720"/>
    <lineage>
        <taxon>Eukaryota</taxon>
        <taxon>Metazoa</taxon>
        <taxon>Spiralia</taxon>
        <taxon>Gnathifera</taxon>
        <taxon>Rotifera</taxon>
        <taxon>Eurotatoria</taxon>
        <taxon>Bdelloidea</taxon>
        <taxon>Adinetida</taxon>
        <taxon>Adinetidae</taxon>
        <taxon>Adineta</taxon>
    </lineage>
</organism>
<dbReference type="PANTHER" id="PTHR12303">
    <property type="entry name" value="CARNOSINE N-METHYLTRANSFERASE"/>
    <property type="match status" value="1"/>
</dbReference>
<keyword evidence="9" id="KW-0949">S-adenosyl-L-methionine</keyword>
<evidence type="ECO:0000313" key="14">
    <source>
        <dbReference type="Proteomes" id="UP000663845"/>
    </source>
</evidence>
<feature type="region of interest" description="Disordered" evidence="12">
    <location>
        <begin position="1"/>
        <end position="26"/>
    </location>
</feature>
<dbReference type="InterPro" id="IPR029063">
    <property type="entry name" value="SAM-dependent_MTases_sf"/>
</dbReference>
<comment type="similarity">
    <text evidence="3">Belongs to the carnosine N-methyltransferase family.</text>
</comment>
<dbReference type="Pfam" id="PF07942">
    <property type="entry name" value="CARME"/>
    <property type="match status" value="1"/>
</dbReference>
<keyword evidence="6" id="KW-0963">Cytoplasm</keyword>
<evidence type="ECO:0000256" key="3">
    <source>
        <dbReference type="ARBA" id="ARBA00010086"/>
    </source>
</evidence>
<keyword evidence="10" id="KW-0539">Nucleus</keyword>
<dbReference type="GO" id="GO:0005829">
    <property type="term" value="C:cytosol"/>
    <property type="evidence" value="ECO:0007669"/>
    <property type="project" value="UniProtKB-SubCell"/>
</dbReference>
<dbReference type="PANTHER" id="PTHR12303:SF6">
    <property type="entry name" value="CARNOSINE N-METHYLTRANSFERASE"/>
    <property type="match status" value="1"/>
</dbReference>
<evidence type="ECO:0000256" key="11">
    <source>
        <dbReference type="ARBA" id="ARBA00054322"/>
    </source>
</evidence>
<evidence type="ECO:0000256" key="7">
    <source>
        <dbReference type="ARBA" id="ARBA00022603"/>
    </source>
</evidence>
<comment type="caution">
    <text evidence="13">The sequence shown here is derived from an EMBL/GenBank/DDBJ whole genome shotgun (WGS) entry which is preliminary data.</text>
</comment>
<protein>
    <recommendedName>
        <fullName evidence="5">Carnosine N-methyltransferase</fullName>
        <ecNumber evidence="4">2.1.1.22</ecNumber>
    </recommendedName>
</protein>
<evidence type="ECO:0000256" key="8">
    <source>
        <dbReference type="ARBA" id="ARBA00022679"/>
    </source>
</evidence>
<dbReference type="Proteomes" id="UP000663845">
    <property type="component" value="Unassembled WGS sequence"/>
</dbReference>
<accession>A0A815CJH9</accession>
<keyword evidence="7" id="KW-0489">Methyltransferase</keyword>
<dbReference type="EMBL" id="CAJNOG010000533">
    <property type="protein sequence ID" value="CAF1285999.1"/>
    <property type="molecule type" value="Genomic_DNA"/>
</dbReference>
<evidence type="ECO:0000256" key="10">
    <source>
        <dbReference type="ARBA" id="ARBA00023242"/>
    </source>
</evidence>
<dbReference type="FunFam" id="3.40.50.150:FF:000094">
    <property type="entry name" value="Carnosine N-methyltransferase 1"/>
    <property type="match status" value="1"/>
</dbReference>
<feature type="compositionally biased region" description="Basic and acidic residues" evidence="12">
    <location>
        <begin position="1"/>
        <end position="11"/>
    </location>
</feature>
<evidence type="ECO:0000256" key="12">
    <source>
        <dbReference type="SAM" id="MobiDB-lite"/>
    </source>
</evidence>
<proteinExistence type="inferred from homology"/>
<dbReference type="Gene3D" id="3.40.50.150">
    <property type="entry name" value="Vaccinia Virus protein VP39"/>
    <property type="match status" value="1"/>
</dbReference>
<dbReference type="GO" id="GO:0032259">
    <property type="term" value="P:methylation"/>
    <property type="evidence" value="ECO:0007669"/>
    <property type="project" value="UniProtKB-KW"/>
</dbReference>
<name>A0A815CJH9_9BILA</name>
<feature type="compositionally biased region" description="Polar residues" evidence="12">
    <location>
        <begin position="12"/>
        <end position="23"/>
    </location>
</feature>
<gene>
    <name evidence="13" type="ORF">JYZ213_LOCUS31502</name>
</gene>